<sequence>MVQFTDLHYGEVILDDFTMYVQKIILDLEKPDLVVMTGDQIGGGFVSTSFWGKMEWNNTVKEMVSRNIPWAMTFGNHDDLGYFSRKELMTIDKSYPLSQSEFGPDDITGVSNYYLEIHTAESTPEEKEVAAVLYFLDSGDKGCMGHDGWGCVYPDQIEWFTEVSSEFSKKYPKHMGIVLFHIPVPETLEFWHTNVSYGLKHESDGCPTYNTGLYQAMVDNGNIKLVLNGHDHKNDYCTRSVATAPDLWLCYGRKTGYGNYNPVPPMYQGARIIQLFNDKSDGTTWKSYIRDQQKAKITQPLHQPDEILTEKCDT</sequence>
<evidence type="ECO:0000313" key="3">
    <source>
        <dbReference type="Proteomes" id="UP001146793"/>
    </source>
</evidence>
<dbReference type="AlphaFoldDB" id="A0AAV8A5A8"/>
<dbReference type="InterPro" id="IPR004843">
    <property type="entry name" value="Calcineurin-like_PHP"/>
</dbReference>
<reference evidence="2" key="1">
    <citation type="submission" date="2022-08" db="EMBL/GenBank/DDBJ databases">
        <title>Novel sulphate-reducing endosymbionts in the free-living metamonad Anaeramoeba.</title>
        <authorList>
            <person name="Jerlstrom-Hultqvist J."/>
            <person name="Cepicka I."/>
            <person name="Gallot-Lavallee L."/>
            <person name="Salas-Leiva D."/>
            <person name="Curtis B.A."/>
            <person name="Zahonova K."/>
            <person name="Pipaliya S."/>
            <person name="Dacks J."/>
            <person name="Roger A.J."/>
        </authorList>
    </citation>
    <scope>NUCLEOTIDE SEQUENCE</scope>
    <source>
        <strain evidence="2">Busselton2</strain>
    </source>
</reference>
<dbReference type="GO" id="GO:0005737">
    <property type="term" value="C:cytoplasm"/>
    <property type="evidence" value="ECO:0007669"/>
    <property type="project" value="TreeGrafter"/>
</dbReference>
<dbReference type="PANTHER" id="PTHR32440">
    <property type="entry name" value="PHOSPHATASE DCR2-RELATED-RELATED"/>
    <property type="match status" value="1"/>
</dbReference>
<dbReference type="EMBL" id="JANTQA010000015">
    <property type="protein sequence ID" value="KAJ3448775.1"/>
    <property type="molecule type" value="Genomic_DNA"/>
</dbReference>
<dbReference type="InterPro" id="IPR029052">
    <property type="entry name" value="Metallo-depent_PP-like"/>
</dbReference>
<dbReference type="SUPFAM" id="SSF56300">
    <property type="entry name" value="Metallo-dependent phosphatases"/>
    <property type="match status" value="1"/>
</dbReference>
<dbReference type="Pfam" id="PF00149">
    <property type="entry name" value="Metallophos"/>
    <property type="match status" value="1"/>
</dbReference>
<evidence type="ECO:0000259" key="1">
    <source>
        <dbReference type="Pfam" id="PF00149"/>
    </source>
</evidence>
<dbReference type="Gene3D" id="3.60.21.10">
    <property type="match status" value="1"/>
</dbReference>
<name>A0AAV8A5A8_9EUKA</name>
<dbReference type="PANTHER" id="PTHR32440:SF11">
    <property type="entry name" value="METALLOPHOSPHOESTERASE DOMAIN-CONTAINING PROTEIN"/>
    <property type="match status" value="1"/>
</dbReference>
<comment type="caution">
    <text evidence="2">The sequence shown here is derived from an EMBL/GenBank/DDBJ whole genome shotgun (WGS) entry which is preliminary data.</text>
</comment>
<organism evidence="2 3">
    <name type="scientific">Anaeramoeba flamelloides</name>
    <dbReference type="NCBI Taxonomy" id="1746091"/>
    <lineage>
        <taxon>Eukaryota</taxon>
        <taxon>Metamonada</taxon>
        <taxon>Anaeramoebidae</taxon>
        <taxon>Anaeramoeba</taxon>
    </lineage>
</organism>
<gene>
    <name evidence="2" type="ORF">M0812_01260</name>
</gene>
<dbReference type="Proteomes" id="UP001146793">
    <property type="component" value="Unassembled WGS sequence"/>
</dbReference>
<dbReference type="GO" id="GO:0016788">
    <property type="term" value="F:hydrolase activity, acting on ester bonds"/>
    <property type="evidence" value="ECO:0007669"/>
    <property type="project" value="TreeGrafter"/>
</dbReference>
<feature type="domain" description="Calcineurin-like phosphoesterase" evidence="1">
    <location>
        <begin position="2"/>
        <end position="233"/>
    </location>
</feature>
<protein>
    <recommendedName>
        <fullName evidence="1">Calcineurin-like phosphoesterase domain-containing protein</fullName>
    </recommendedName>
</protein>
<proteinExistence type="predicted"/>
<accession>A0AAV8A5A8</accession>
<evidence type="ECO:0000313" key="2">
    <source>
        <dbReference type="EMBL" id="KAJ3448775.1"/>
    </source>
</evidence>
<dbReference type="CDD" id="cd07383">
    <property type="entry name" value="MPP_Dcr2"/>
    <property type="match status" value="1"/>
</dbReference>